<sequence>MENAIELRPSQTEDRYNIGLIHTAPKCLFSI</sequence>
<protein>
    <submittedName>
        <fullName evidence="1">Uncharacterized protein</fullName>
    </submittedName>
</protein>
<gene>
    <name evidence="1" type="ORF">PITCH_A720049</name>
</gene>
<name>A0A445N1X5_9BACT</name>
<dbReference type="EMBL" id="OJIN01000217">
    <property type="protein sequence ID" value="SPD75709.1"/>
    <property type="molecule type" value="Genomic_DNA"/>
</dbReference>
<evidence type="ECO:0000313" key="1">
    <source>
        <dbReference type="EMBL" id="SPD75709.1"/>
    </source>
</evidence>
<reference evidence="1" key="1">
    <citation type="submission" date="2018-01" db="EMBL/GenBank/DDBJ databases">
        <authorList>
            <person name="Regsiter A."/>
            <person name="William W."/>
        </authorList>
    </citation>
    <scope>NUCLEOTIDE SEQUENCE</scope>
    <source>
        <strain evidence="1">TRIP AH-1</strain>
    </source>
</reference>
<accession>A0A445N1X5</accession>
<proteinExistence type="predicted"/>
<dbReference type="AlphaFoldDB" id="A0A445N1X5"/>
<organism evidence="1">
    <name type="scientific">uncultured Desulfobacterium sp</name>
    <dbReference type="NCBI Taxonomy" id="201089"/>
    <lineage>
        <taxon>Bacteria</taxon>
        <taxon>Pseudomonadati</taxon>
        <taxon>Thermodesulfobacteriota</taxon>
        <taxon>Desulfobacteria</taxon>
        <taxon>Desulfobacterales</taxon>
        <taxon>Desulfobacteriaceae</taxon>
        <taxon>Desulfobacterium</taxon>
        <taxon>environmental samples</taxon>
    </lineage>
</organism>